<organism evidence="2">
    <name type="scientific">viral metagenome</name>
    <dbReference type="NCBI Taxonomy" id="1070528"/>
    <lineage>
        <taxon>unclassified sequences</taxon>
        <taxon>metagenomes</taxon>
        <taxon>organismal metagenomes</taxon>
    </lineage>
</organism>
<evidence type="ECO:0000313" key="2">
    <source>
        <dbReference type="EMBL" id="QHT99331.1"/>
    </source>
</evidence>
<reference evidence="2" key="1">
    <citation type="journal article" date="2020" name="Nature">
        <title>Giant virus diversity and host interactions through global metagenomics.</title>
        <authorList>
            <person name="Schulz F."/>
            <person name="Roux S."/>
            <person name="Paez-Espino D."/>
            <person name="Jungbluth S."/>
            <person name="Walsh D.A."/>
            <person name="Denef V.J."/>
            <person name="McMahon K.D."/>
            <person name="Konstantinidis K.T."/>
            <person name="Eloe-Fadrosh E.A."/>
            <person name="Kyrpides N.C."/>
            <person name="Woyke T."/>
        </authorList>
    </citation>
    <scope>NUCLEOTIDE SEQUENCE</scope>
    <source>
        <strain evidence="2">GVMAG-M-3300025699-48</strain>
    </source>
</reference>
<feature type="compositionally biased region" description="Acidic residues" evidence="1">
    <location>
        <begin position="148"/>
        <end position="165"/>
    </location>
</feature>
<dbReference type="EMBL" id="MN740307">
    <property type="protein sequence ID" value="QHT99331.1"/>
    <property type="molecule type" value="Genomic_DNA"/>
</dbReference>
<protein>
    <submittedName>
        <fullName evidence="2">Uncharacterized protein</fullName>
    </submittedName>
</protein>
<feature type="compositionally biased region" description="Acidic residues" evidence="1">
    <location>
        <begin position="121"/>
        <end position="133"/>
    </location>
</feature>
<accession>A0A6C0J107</accession>
<evidence type="ECO:0000256" key="1">
    <source>
        <dbReference type="SAM" id="MobiDB-lite"/>
    </source>
</evidence>
<name>A0A6C0J107_9ZZZZ</name>
<proteinExistence type="predicted"/>
<feature type="compositionally biased region" description="Basic residues" evidence="1">
    <location>
        <begin position="169"/>
        <end position="181"/>
    </location>
</feature>
<feature type="region of interest" description="Disordered" evidence="1">
    <location>
        <begin position="121"/>
        <end position="184"/>
    </location>
</feature>
<dbReference type="AlphaFoldDB" id="A0A6C0J107"/>
<sequence>MPLTILIVEKNGNIKEQKVNNINETELYKKVGLKTSNGFTMQTEWNVNKLKGKSYNIRLYGKIEGRANYENKYEFPPPVDERLFFGNCVLINKNKNDEYTNLTKTEWNTVYDHLYGGFDDLDDEESSEDDLDDDVPRTKSGYVKDGFIVDDDEDEDDDYDDDDDDDKKNNKKIRPVRKSTRNTKNENTIFNTFISNNENRNYLECTGELSEEEYL</sequence>